<dbReference type="NCBIfam" id="TIGR00466">
    <property type="entry name" value="kdsB"/>
    <property type="match status" value="1"/>
</dbReference>
<dbReference type="EMBL" id="CP066775">
    <property type="protein sequence ID" value="QQL48362.1"/>
    <property type="molecule type" value="Genomic_DNA"/>
</dbReference>
<dbReference type="GO" id="GO:0005829">
    <property type="term" value="C:cytosol"/>
    <property type="evidence" value="ECO:0007669"/>
    <property type="project" value="TreeGrafter"/>
</dbReference>
<dbReference type="InterPro" id="IPR003329">
    <property type="entry name" value="Cytidylyl_trans"/>
</dbReference>
<comment type="function">
    <text evidence="5">Activates KDO (a required 8-carbon sugar) for incorporation into bacterial lipopolysaccharide in Gram-negative bacteria.</text>
</comment>
<keyword evidence="5" id="KW-0963">Cytoplasm</keyword>
<dbReference type="GO" id="GO:0033468">
    <property type="term" value="P:CMP-keto-3-deoxy-D-manno-octulosonic acid biosynthetic process"/>
    <property type="evidence" value="ECO:0007669"/>
    <property type="project" value="UniProtKB-UniRule"/>
</dbReference>
<keyword evidence="4 5" id="KW-0448">Lipopolysaccharide biosynthesis</keyword>
<dbReference type="NCBIfam" id="NF009905">
    <property type="entry name" value="PRK13368.1"/>
    <property type="match status" value="1"/>
</dbReference>
<dbReference type="NCBIfam" id="NF003952">
    <property type="entry name" value="PRK05450.1-5"/>
    <property type="match status" value="1"/>
</dbReference>
<dbReference type="PANTHER" id="PTHR42866:SF2">
    <property type="entry name" value="3-DEOXY-MANNO-OCTULOSONATE CYTIDYLYLTRANSFERASE, MITOCHONDRIAL"/>
    <property type="match status" value="1"/>
</dbReference>
<comment type="pathway">
    <text evidence="5">Nucleotide-sugar biosynthesis; CMP-3-deoxy-D-manno-octulosonate biosynthesis; CMP-3-deoxy-D-manno-octulosonate from 3-deoxy-D-manno-octulosonate and CTP: step 1/1.</text>
</comment>
<proteinExistence type="inferred from homology"/>
<comment type="subcellular location">
    <subcellularLocation>
        <location evidence="5">Cytoplasm</location>
    </subcellularLocation>
    <subcellularLocation>
        <location evidence="1">Membrane</location>
    </subcellularLocation>
</comment>
<protein>
    <recommendedName>
        <fullName evidence="5">3-deoxy-manno-octulosonate cytidylyltransferase</fullName>
        <ecNumber evidence="5">2.7.7.38</ecNumber>
    </recommendedName>
    <alternativeName>
        <fullName evidence="5">CMP-2-keto-3-deoxyoctulosonic acid synthase</fullName>
        <shortName evidence="5">CKS</shortName>
        <shortName evidence="5">CMP-KDO synthase</shortName>
    </alternativeName>
</protein>
<dbReference type="Gene3D" id="3.90.550.10">
    <property type="entry name" value="Spore Coat Polysaccharide Biosynthesis Protein SpsA, Chain A"/>
    <property type="match status" value="1"/>
</dbReference>
<keyword evidence="2 5" id="KW-0808">Transferase</keyword>
<dbReference type="GO" id="GO:0016020">
    <property type="term" value="C:membrane"/>
    <property type="evidence" value="ECO:0007669"/>
    <property type="project" value="UniProtKB-SubCell"/>
</dbReference>
<evidence type="ECO:0000256" key="3">
    <source>
        <dbReference type="ARBA" id="ARBA00022695"/>
    </source>
</evidence>
<dbReference type="NCBIfam" id="NF003950">
    <property type="entry name" value="PRK05450.1-3"/>
    <property type="match status" value="1"/>
</dbReference>
<dbReference type="HAMAP" id="MF_00057">
    <property type="entry name" value="KdsB"/>
    <property type="match status" value="1"/>
</dbReference>
<comment type="similarity">
    <text evidence="5">Belongs to the KdsB family.</text>
</comment>
<dbReference type="InterPro" id="IPR004528">
    <property type="entry name" value="KdsB"/>
</dbReference>
<dbReference type="CDD" id="cd02517">
    <property type="entry name" value="CMP-KDO-Synthetase"/>
    <property type="match status" value="1"/>
</dbReference>
<name>A0A6I4IP12_9SPHI</name>
<dbReference type="FunFam" id="3.90.550.10:FF:000011">
    <property type="entry name" value="3-deoxy-manno-octulosonate cytidylyltransferase"/>
    <property type="match status" value="1"/>
</dbReference>
<keyword evidence="7" id="KW-1185">Reference proteome</keyword>
<dbReference type="UniPathway" id="UPA00358">
    <property type="reaction ID" value="UER00476"/>
</dbReference>
<dbReference type="AlphaFoldDB" id="A0A6I4IP12"/>
<gene>
    <name evidence="5 6" type="primary">kdsB</name>
    <name evidence="6" type="ORF">GO620_009160</name>
</gene>
<sequence>MKVIPLQGEKPSPSEGVGRGQILGVIPARYASTRFPGKPLVNIGGKSMIQRVYEQAKKCISFGEVVVATDDDRIFSHVTDFGGKAVMTSAEHQSGTDRCAEVAESYPDYDVVINIQGDEPFIDPEQLTKVAACFLDPETQIATLIKKVANAEELVNVNHPKVLINHFAEAIYFSRSPLPHIRGVEQKDWLKHYTYFKHIGVYGYRADILKQITKLPVSPLEKAESLEQLRWIENGFFIKVAETELETYAIDTPEDLKKLPKL</sequence>
<dbReference type="GO" id="GO:0009103">
    <property type="term" value="P:lipopolysaccharide biosynthetic process"/>
    <property type="evidence" value="ECO:0007669"/>
    <property type="project" value="UniProtKB-UniRule"/>
</dbReference>
<evidence type="ECO:0000256" key="2">
    <source>
        <dbReference type="ARBA" id="ARBA00022679"/>
    </source>
</evidence>
<comment type="catalytic activity">
    <reaction evidence="5">
        <text>3-deoxy-alpha-D-manno-oct-2-ulosonate + CTP = CMP-3-deoxy-beta-D-manno-octulosonate + diphosphate</text>
        <dbReference type="Rhea" id="RHEA:23448"/>
        <dbReference type="ChEBI" id="CHEBI:33019"/>
        <dbReference type="ChEBI" id="CHEBI:37563"/>
        <dbReference type="ChEBI" id="CHEBI:85986"/>
        <dbReference type="ChEBI" id="CHEBI:85987"/>
        <dbReference type="EC" id="2.7.7.38"/>
    </reaction>
</comment>
<keyword evidence="3 5" id="KW-0548">Nucleotidyltransferase</keyword>
<dbReference type="GO" id="GO:0008690">
    <property type="term" value="F:3-deoxy-manno-octulosonate cytidylyltransferase activity"/>
    <property type="evidence" value="ECO:0007669"/>
    <property type="project" value="UniProtKB-UniRule"/>
</dbReference>
<dbReference type="KEGG" id="mgik:GO620_009160"/>
<organism evidence="6 7">
    <name type="scientific">Mucilaginibacter ginkgonis</name>
    <dbReference type="NCBI Taxonomy" id="2682091"/>
    <lineage>
        <taxon>Bacteria</taxon>
        <taxon>Pseudomonadati</taxon>
        <taxon>Bacteroidota</taxon>
        <taxon>Sphingobacteriia</taxon>
        <taxon>Sphingobacteriales</taxon>
        <taxon>Sphingobacteriaceae</taxon>
        <taxon>Mucilaginibacter</taxon>
    </lineage>
</organism>
<evidence type="ECO:0000256" key="4">
    <source>
        <dbReference type="ARBA" id="ARBA00022985"/>
    </source>
</evidence>
<accession>A0A6I4IP12</accession>
<dbReference type="RefSeq" id="WP_157525948.1">
    <property type="nucleotide sequence ID" value="NZ_CP066775.1"/>
</dbReference>
<dbReference type="Proteomes" id="UP000429232">
    <property type="component" value="Chromosome"/>
</dbReference>
<dbReference type="EC" id="2.7.7.38" evidence="5"/>
<reference evidence="6 7" key="1">
    <citation type="submission" date="2020-12" db="EMBL/GenBank/DDBJ databases">
        <title>HMF7856_wgs.fasta genome submission.</title>
        <authorList>
            <person name="Kang H."/>
            <person name="Kim H."/>
            <person name="Joh K."/>
        </authorList>
    </citation>
    <scope>NUCLEOTIDE SEQUENCE [LARGE SCALE GENOMIC DNA]</scope>
    <source>
        <strain evidence="6 7">HMF7856</strain>
    </source>
</reference>
<dbReference type="InterPro" id="IPR029044">
    <property type="entry name" value="Nucleotide-diphossugar_trans"/>
</dbReference>
<dbReference type="SUPFAM" id="SSF53448">
    <property type="entry name" value="Nucleotide-diphospho-sugar transferases"/>
    <property type="match status" value="1"/>
</dbReference>
<evidence type="ECO:0000256" key="1">
    <source>
        <dbReference type="ARBA" id="ARBA00004370"/>
    </source>
</evidence>
<evidence type="ECO:0000256" key="5">
    <source>
        <dbReference type="HAMAP-Rule" id="MF_00057"/>
    </source>
</evidence>
<dbReference type="Pfam" id="PF02348">
    <property type="entry name" value="CTP_transf_3"/>
    <property type="match status" value="1"/>
</dbReference>
<dbReference type="PANTHER" id="PTHR42866">
    <property type="entry name" value="3-DEOXY-MANNO-OCTULOSONATE CYTIDYLYLTRANSFERASE"/>
    <property type="match status" value="1"/>
</dbReference>
<evidence type="ECO:0000313" key="7">
    <source>
        <dbReference type="Proteomes" id="UP000429232"/>
    </source>
</evidence>
<evidence type="ECO:0000313" key="6">
    <source>
        <dbReference type="EMBL" id="QQL48362.1"/>
    </source>
</evidence>